<evidence type="ECO:0000313" key="1">
    <source>
        <dbReference type="EMBL" id="GGF14016.1"/>
    </source>
</evidence>
<protein>
    <submittedName>
        <fullName evidence="1">Uncharacterized protein</fullName>
    </submittedName>
</protein>
<proteinExistence type="predicted"/>
<dbReference type="EMBL" id="BMJQ01000004">
    <property type="protein sequence ID" value="GGF14016.1"/>
    <property type="molecule type" value="Genomic_DNA"/>
</dbReference>
<keyword evidence="2" id="KW-1185">Reference proteome</keyword>
<accession>A0A8J2YSL2</accession>
<sequence>MPARDLGKLAIGSAAFGAGAAAVLLVGAGLPSVEAKLGVMGVELSLSVGDAPAASDPAYLEASMLHRSLDNRLSGVALRVARSGGLRAPVAAPGEAAPVSRVVTAPAEPAEKNHRDI</sequence>
<dbReference type="Proteomes" id="UP000646365">
    <property type="component" value="Unassembled WGS sequence"/>
</dbReference>
<reference evidence="1" key="2">
    <citation type="submission" date="2020-09" db="EMBL/GenBank/DDBJ databases">
        <authorList>
            <person name="Sun Q."/>
            <person name="Zhou Y."/>
        </authorList>
    </citation>
    <scope>NUCLEOTIDE SEQUENCE</scope>
    <source>
        <strain evidence="1">CGMCC 1.15725</strain>
    </source>
</reference>
<comment type="caution">
    <text evidence="1">The sequence shown here is derived from an EMBL/GenBank/DDBJ whole genome shotgun (WGS) entry which is preliminary data.</text>
</comment>
<organism evidence="1 2">
    <name type="scientific">Aliidongia dinghuensis</name>
    <dbReference type="NCBI Taxonomy" id="1867774"/>
    <lineage>
        <taxon>Bacteria</taxon>
        <taxon>Pseudomonadati</taxon>
        <taxon>Pseudomonadota</taxon>
        <taxon>Alphaproteobacteria</taxon>
        <taxon>Rhodospirillales</taxon>
        <taxon>Dongiaceae</taxon>
        <taxon>Aliidongia</taxon>
    </lineage>
</organism>
<evidence type="ECO:0000313" key="2">
    <source>
        <dbReference type="Proteomes" id="UP000646365"/>
    </source>
</evidence>
<reference evidence="1" key="1">
    <citation type="journal article" date="2014" name="Int. J. Syst. Evol. Microbiol.">
        <title>Complete genome sequence of Corynebacterium casei LMG S-19264T (=DSM 44701T), isolated from a smear-ripened cheese.</title>
        <authorList>
            <consortium name="US DOE Joint Genome Institute (JGI-PGF)"/>
            <person name="Walter F."/>
            <person name="Albersmeier A."/>
            <person name="Kalinowski J."/>
            <person name="Ruckert C."/>
        </authorList>
    </citation>
    <scope>NUCLEOTIDE SEQUENCE</scope>
    <source>
        <strain evidence="1">CGMCC 1.15725</strain>
    </source>
</reference>
<name>A0A8J2YSL2_9PROT</name>
<gene>
    <name evidence="1" type="ORF">GCM10011611_19700</name>
</gene>
<dbReference type="AlphaFoldDB" id="A0A8J2YSL2"/>